<keyword evidence="3" id="KW-0813">Transport</keyword>
<dbReference type="PANTHER" id="PTHR30269">
    <property type="entry name" value="TRANSMEMBRANE PROTEIN YFCA"/>
    <property type="match status" value="1"/>
</dbReference>
<evidence type="ECO:0000313" key="9">
    <source>
        <dbReference type="EMBL" id="PXX56950.1"/>
    </source>
</evidence>
<sequence length="262" mass="27870">MHCGVSGIGQRAATSKGDAMEQVLIVIFSSFCGGLVQAVTGFGGAVIIMIFLPLILNMTAAPALSDVITMTLSFSMFWRYRKAVHYKSILIPAAVYLVTSTLAIHGSAYVDAGKLKGFFGVFLILLSVYFFAFSGKLSVKPTFFMKFGCGALAGICGGLFGISGPPASLFYLAATDTKEEYLGTLNAFFSFTVIFNLISRICNGFLTVSLIPLMGFGIAAILTGCVLGSRIVKKINIDVMRKCVYGFMAFAGVVIVVQGGLR</sequence>
<dbReference type="PANTHER" id="PTHR30269:SF37">
    <property type="entry name" value="MEMBRANE TRANSPORTER PROTEIN"/>
    <property type="match status" value="1"/>
</dbReference>
<dbReference type="Pfam" id="PF01925">
    <property type="entry name" value="TauE"/>
    <property type="match status" value="1"/>
</dbReference>
<feature type="transmembrane region" description="Helical" evidence="8">
    <location>
        <begin position="181"/>
        <end position="198"/>
    </location>
</feature>
<proteinExistence type="inferred from homology"/>
<dbReference type="Proteomes" id="UP000248057">
    <property type="component" value="Unassembled WGS sequence"/>
</dbReference>
<evidence type="ECO:0000256" key="6">
    <source>
        <dbReference type="ARBA" id="ARBA00022989"/>
    </source>
</evidence>
<dbReference type="InterPro" id="IPR002781">
    <property type="entry name" value="TM_pro_TauE-like"/>
</dbReference>
<dbReference type="InterPro" id="IPR052017">
    <property type="entry name" value="TSUP"/>
</dbReference>
<keyword evidence="6 8" id="KW-1133">Transmembrane helix</keyword>
<feature type="transmembrane region" description="Helical" evidence="8">
    <location>
        <begin position="210"/>
        <end position="232"/>
    </location>
</feature>
<evidence type="ECO:0000256" key="3">
    <source>
        <dbReference type="ARBA" id="ARBA00022448"/>
    </source>
</evidence>
<feature type="transmembrane region" description="Helical" evidence="8">
    <location>
        <begin position="115"/>
        <end position="132"/>
    </location>
</feature>
<evidence type="ECO:0000256" key="7">
    <source>
        <dbReference type="ARBA" id="ARBA00023136"/>
    </source>
</evidence>
<name>A0A2V3YH51_9FIRM</name>
<comment type="subcellular location">
    <subcellularLocation>
        <location evidence="1 8">Cell membrane</location>
        <topology evidence="1 8">Multi-pass membrane protein</topology>
    </subcellularLocation>
</comment>
<evidence type="ECO:0000256" key="8">
    <source>
        <dbReference type="RuleBase" id="RU363041"/>
    </source>
</evidence>
<dbReference type="GO" id="GO:0005886">
    <property type="term" value="C:plasma membrane"/>
    <property type="evidence" value="ECO:0007669"/>
    <property type="project" value="UniProtKB-SubCell"/>
</dbReference>
<feature type="transmembrane region" description="Helical" evidence="8">
    <location>
        <begin position="244"/>
        <end position="261"/>
    </location>
</feature>
<keyword evidence="10" id="KW-1185">Reference proteome</keyword>
<keyword evidence="5 8" id="KW-0812">Transmembrane</keyword>
<feature type="transmembrane region" description="Helical" evidence="8">
    <location>
        <begin position="144"/>
        <end position="161"/>
    </location>
</feature>
<evidence type="ECO:0000313" key="10">
    <source>
        <dbReference type="Proteomes" id="UP000248057"/>
    </source>
</evidence>
<protein>
    <recommendedName>
        <fullName evidence="8">Probable membrane transporter protein</fullName>
    </recommendedName>
</protein>
<reference evidence="9 10" key="1">
    <citation type="submission" date="2018-05" db="EMBL/GenBank/DDBJ databases">
        <title>Genomic Encyclopedia of Type Strains, Phase IV (KMG-IV): sequencing the most valuable type-strain genomes for metagenomic binning, comparative biology and taxonomic classification.</title>
        <authorList>
            <person name="Goeker M."/>
        </authorList>
    </citation>
    <scope>NUCLEOTIDE SEQUENCE [LARGE SCALE GENOMIC DNA]</scope>
    <source>
        <strain evidence="9 10">DSM 24995</strain>
    </source>
</reference>
<dbReference type="AlphaFoldDB" id="A0A2V3YH51"/>
<feature type="transmembrane region" description="Helical" evidence="8">
    <location>
        <begin position="89"/>
        <end position="109"/>
    </location>
</feature>
<evidence type="ECO:0000256" key="4">
    <source>
        <dbReference type="ARBA" id="ARBA00022475"/>
    </source>
</evidence>
<evidence type="ECO:0000256" key="2">
    <source>
        <dbReference type="ARBA" id="ARBA00009142"/>
    </source>
</evidence>
<gene>
    <name evidence="9" type="ORF">DFR60_101254</name>
</gene>
<comment type="similarity">
    <text evidence="2 8">Belongs to the 4-toluene sulfonate uptake permease (TSUP) (TC 2.A.102) family.</text>
</comment>
<feature type="transmembrane region" description="Helical" evidence="8">
    <location>
        <begin position="23"/>
        <end position="52"/>
    </location>
</feature>
<organism evidence="9 10">
    <name type="scientific">Hungatella effluvii</name>
    <dbReference type="NCBI Taxonomy" id="1096246"/>
    <lineage>
        <taxon>Bacteria</taxon>
        <taxon>Bacillati</taxon>
        <taxon>Bacillota</taxon>
        <taxon>Clostridia</taxon>
        <taxon>Lachnospirales</taxon>
        <taxon>Lachnospiraceae</taxon>
        <taxon>Hungatella</taxon>
    </lineage>
</organism>
<evidence type="ECO:0000256" key="5">
    <source>
        <dbReference type="ARBA" id="ARBA00022692"/>
    </source>
</evidence>
<keyword evidence="4 8" id="KW-1003">Cell membrane</keyword>
<accession>A0A2V3YH51</accession>
<keyword evidence="7 8" id="KW-0472">Membrane</keyword>
<dbReference type="EMBL" id="QJKD01000001">
    <property type="protein sequence ID" value="PXX56950.1"/>
    <property type="molecule type" value="Genomic_DNA"/>
</dbReference>
<comment type="caution">
    <text evidence="9">The sequence shown here is derived from an EMBL/GenBank/DDBJ whole genome shotgun (WGS) entry which is preliminary data.</text>
</comment>
<evidence type="ECO:0000256" key="1">
    <source>
        <dbReference type="ARBA" id="ARBA00004651"/>
    </source>
</evidence>